<reference key="1">
    <citation type="journal article" date="2007" name="Nature">
        <title>The medaka draft genome and insights into vertebrate genome evolution.</title>
        <authorList>
            <person name="Kasahara M."/>
            <person name="Naruse K."/>
            <person name="Sasaki S."/>
            <person name="Nakatani Y."/>
            <person name="Qu W."/>
            <person name="Ahsan B."/>
            <person name="Yamada T."/>
            <person name="Nagayasu Y."/>
            <person name="Doi K."/>
            <person name="Kasai Y."/>
            <person name="Jindo T."/>
            <person name="Kobayashi D."/>
            <person name="Shimada A."/>
            <person name="Toyoda A."/>
            <person name="Kuroki Y."/>
            <person name="Fujiyama A."/>
            <person name="Sasaki T."/>
            <person name="Shimizu A."/>
            <person name="Asakawa S."/>
            <person name="Shimizu N."/>
            <person name="Hashimoto S."/>
            <person name="Yang J."/>
            <person name="Lee Y."/>
            <person name="Matsushima K."/>
            <person name="Sugano S."/>
            <person name="Sakaizumi M."/>
            <person name="Narita T."/>
            <person name="Ohishi K."/>
            <person name="Haga S."/>
            <person name="Ohta F."/>
            <person name="Nomoto H."/>
            <person name="Nogata K."/>
            <person name="Morishita T."/>
            <person name="Endo T."/>
            <person name="Shin-I T."/>
            <person name="Takeda H."/>
            <person name="Morishita S."/>
            <person name="Kohara Y."/>
        </authorList>
    </citation>
    <scope>NUCLEOTIDE SEQUENCE [LARGE SCALE GENOMIC DNA]</scope>
    <source>
        <strain>Hd-rR</strain>
    </source>
</reference>
<dbReference type="AlphaFoldDB" id="A0A3P9HRL6"/>
<evidence type="ECO:0000313" key="1">
    <source>
        <dbReference type="Ensembl" id="ENSORLP00015010401.1"/>
    </source>
</evidence>
<reference evidence="1" key="3">
    <citation type="submission" date="2025-08" db="UniProtKB">
        <authorList>
            <consortium name="Ensembl"/>
        </authorList>
    </citation>
    <scope>IDENTIFICATION</scope>
    <source>
        <strain evidence="1">HSOK</strain>
    </source>
</reference>
<evidence type="ECO:0008006" key="3">
    <source>
        <dbReference type="Google" id="ProtNLM"/>
    </source>
</evidence>
<dbReference type="Gene3D" id="3.60.10.10">
    <property type="entry name" value="Endonuclease/exonuclease/phosphatase"/>
    <property type="match status" value="1"/>
</dbReference>
<reference evidence="1 2" key="2">
    <citation type="submission" date="2017-04" db="EMBL/GenBank/DDBJ databases">
        <title>CpG methylation of centromeres and impact of large insertions on vertebrate speciation.</title>
        <authorList>
            <person name="Ichikawa K."/>
            <person name="Yoshimura J."/>
            <person name="Morishita S."/>
        </authorList>
    </citation>
    <scope>NUCLEOTIDE SEQUENCE</scope>
    <source>
        <strain evidence="1 2">HSOK</strain>
    </source>
</reference>
<dbReference type="Proteomes" id="UP000265200">
    <property type="component" value="Chromosome 16"/>
</dbReference>
<protein>
    <recommendedName>
        <fullName evidence="3">Endonuclease/exonuclease/phosphatase domain-containing protein</fullName>
    </recommendedName>
</protein>
<evidence type="ECO:0000313" key="2">
    <source>
        <dbReference type="Proteomes" id="UP000265200"/>
    </source>
</evidence>
<accession>A0A3P9HRL6</accession>
<sequence length="112" mass="12970">MFLTDRVTLKEADSEECFFHSLRPFLNDTSLLVGDFNTVLSPADLSVRNVFKNDVGMQELFSSMSDYNIIDIDVWRMLHQGKKDFSRRQLVKGFIVDLPLRVNLVGRVTRRS</sequence>
<proteinExistence type="predicted"/>
<reference evidence="1" key="4">
    <citation type="submission" date="2025-09" db="UniProtKB">
        <authorList>
            <consortium name="Ensembl"/>
        </authorList>
    </citation>
    <scope>IDENTIFICATION</scope>
    <source>
        <strain evidence="1">HSOK</strain>
    </source>
</reference>
<dbReference type="Ensembl" id="ENSORLT00015016968.1">
    <property type="protein sequence ID" value="ENSORLP00015010401.1"/>
    <property type="gene ID" value="ENSORLG00015011204.1"/>
</dbReference>
<name>A0A3P9HRL6_ORYLA</name>
<dbReference type="InterPro" id="IPR036691">
    <property type="entry name" value="Endo/exonu/phosph_ase_sf"/>
</dbReference>
<organism evidence="1 2">
    <name type="scientific">Oryzias latipes</name>
    <name type="common">Japanese rice fish</name>
    <name type="synonym">Japanese killifish</name>
    <dbReference type="NCBI Taxonomy" id="8090"/>
    <lineage>
        <taxon>Eukaryota</taxon>
        <taxon>Metazoa</taxon>
        <taxon>Chordata</taxon>
        <taxon>Craniata</taxon>
        <taxon>Vertebrata</taxon>
        <taxon>Euteleostomi</taxon>
        <taxon>Actinopterygii</taxon>
        <taxon>Neopterygii</taxon>
        <taxon>Teleostei</taxon>
        <taxon>Neoteleostei</taxon>
        <taxon>Acanthomorphata</taxon>
        <taxon>Ovalentaria</taxon>
        <taxon>Atherinomorphae</taxon>
        <taxon>Beloniformes</taxon>
        <taxon>Adrianichthyidae</taxon>
        <taxon>Oryziinae</taxon>
        <taxon>Oryzias</taxon>
    </lineage>
</organism>